<feature type="domain" description="Cytochrome oxidase subunit I profile" evidence="3">
    <location>
        <begin position="130"/>
        <end position="383"/>
    </location>
</feature>
<feature type="transmembrane region" description="Helical" evidence="2">
    <location>
        <begin position="190"/>
        <end position="209"/>
    </location>
</feature>
<keyword evidence="2" id="KW-0472">Membrane</keyword>
<feature type="transmembrane region" description="Helical" evidence="2">
    <location>
        <begin position="403"/>
        <end position="427"/>
    </location>
</feature>
<evidence type="ECO:0000313" key="4">
    <source>
        <dbReference type="EMBL" id="MEL1243823.1"/>
    </source>
</evidence>
<sequence length="450" mass="51239">MKNKVSILFLATALLALLCGMLCGILAGLQYVIPGFIKEIMPFNNLRPMHVTSVISWIVLAATGGIYYYMSEIEGQELFSKLLVKAHFFIFIVTGCLIYYSYYTKTYGGKEYLEFPPYLILPVIAGWILFGISYFKTLSGKAKSWPVYFWMWGTGIVLMAYHLSEAYLWLHPSVGPDFIKALAIQWKAGGSFVGSWNMLVYGTAIFLMAKIKGDDSIGRNRIAFFFYFLGLTNLMFGWAHHIYIVPTSPWLRYSAYIISMTEWIILGSMIYQWRKSLPVELKIKNLMPYRFLMAADVWIFLNLILALLFSIPAINFFTHGTHTTVAHSMGTTIGINTTILMASLLYITKQVYPAVQNKLTVAGFKIFNVSLLLFWISLLVAGVKKSIWQYFEQTISFGAMQDQLYWVYIAFLIFGVGIFSGLSLIAYQLMKAFIFIIFKSKPQKVPDVAL</sequence>
<dbReference type="RefSeq" id="WP_341696141.1">
    <property type="nucleotide sequence ID" value="NZ_JBBYHR010000003.1"/>
</dbReference>
<organism evidence="4 5">
    <name type="scientific">Flavobacterium arundinis</name>
    <dbReference type="NCBI Taxonomy" id="3139143"/>
    <lineage>
        <taxon>Bacteria</taxon>
        <taxon>Pseudomonadati</taxon>
        <taxon>Bacteroidota</taxon>
        <taxon>Flavobacteriia</taxon>
        <taxon>Flavobacteriales</taxon>
        <taxon>Flavobacteriaceae</taxon>
        <taxon>Flavobacterium</taxon>
    </lineage>
</organism>
<keyword evidence="1" id="KW-0813">Transport</keyword>
<feature type="transmembrane region" description="Helical" evidence="2">
    <location>
        <begin position="291"/>
        <end position="314"/>
    </location>
</feature>
<dbReference type="InterPro" id="IPR023616">
    <property type="entry name" value="Cyt_c_oxase-like_su1_dom"/>
</dbReference>
<evidence type="ECO:0000313" key="5">
    <source>
        <dbReference type="Proteomes" id="UP001464555"/>
    </source>
</evidence>
<dbReference type="Proteomes" id="UP001464555">
    <property type="component" value="Unassembled WGS sequence"/>
</dbReference>
<feature type="transmembrane region" description="Helical" evidence="2">
    <location>
        <begin position="250"/>
        <end position="271"/>
    </location>
</feature>
<evidence type="ECO:0000256" key="2">
    <source>
        <dbReference type="SAM" id="Phobius"/>
    </source>
</evidence>
<gene>
    <name evidence="4" type="ORF">AAEO56_06075</name>
</gene>
<feature type="transmembrane region" description="Helical" evidence="2">
    <location>
        <begin position="221"/>
        <end position="244"/>
    </location>
</feature>
<keyword evidence="5" id="KW-1185">Reference proteome</keyword>
<feature type="transmembrane region" description="Helical" evidence="2">
    <location>
        <begin position="326"/>
        <end position="347"/>
    </location>
</feature>
<dbReference type="Gene3D" id="1.20.210.10">
    <property type="entry name" value="Cytochrome c oxidase-like, subunit I domain"/>
    <property type="match status" value="1"/>
</dbReference>
<keyword evidence="2" id="KW-1133">Transmembrane helix</keyword>
<keyword evidence="2" id="KW-0812">Transmembrane</keyword>
<keyword evidence="1" id="KW-0679">Respiratory chain</keyword>
<accession>A0ABU9HUK4</accession>
<dbReference type="InterPro" id="IPR000883">
    <property type="entry name" value="Cyt_C_Oxase_1"/>
</dbReference>
<dbReference type="Pfam" id="PF00115">
    <property type="entry name" value="COX1"/>
    <property type="match status" value="1"/>
</dbReference>
<keyword evidence="1" id="KW-0249">Electron transport</keyword>
<feature type="transmembrane region" description="Helical" evidence="2">
    <location>
        <begin position="51"/>
        <end position="70"/>
    </location>
</feature>
<feature type="transmembrane region" description="Helical" evidence="2">
    <location>
        <begin position="359"/>
        <end position="383"/>
    </location>
</feature>
<evidence type="ECO:0000256" key="1">
    <source>
        <dbReference type="ARBA" id="ARBA00022660"/>
    </source>
</evidence>
<comment type="caution">
    <text evidence="4">The sequence shown here is derived from an EMBL/GenBank/DDBJ whole genome shotgun (WGS) entry which is preliminary data.</text>
</comment>
<proteinExistence type="predicted"/>
<dbReference type="SUPFAM" id="SSF81442">
    <property type="entry name" value="Cytochrome c oxidase subunit I-like"/>
    <property type="match status" value="1"/>
</dbReference>
<reference evidence="4 5" key="1">
    <citation type="submission" date="2024-04" db="EMBL/GenBank/DDBJ databases">
        <title>Flavobacterium sp. DGU11 16S ribosomal RNA gene Genome sequencing and assembly.</title>
        <authorList>
            <person name="Park S."/>
        </authorList>
    </citation>
    <scope>NUCLEOTIDE SEQUENCE [LARGE SCALE GENOMIC DNA]</scope>
    <source>
        <strain evidence="4 5">DGU11</strain>
    </source>
</reference>
<feature type="transmembrane region" description="Helical" evidence="2">
    <location>
        <begin position="147"/>
        <end position="170"/>
    </location>
</feature>
<name>A0ABU9HUK4_9FLAO</name>
<evidence type="ECO:0000259" key="3">
    <source>
        <dbReference type="PROSITE" id="PS50855"/>
    </source>
</evidence>
<dbReference type="EMBL" id="JBBYHR010000003">
    <property type="protein sequence ID" value="MEL1243823.1"/>
    <property type="molecule type" value="Genomic_DNA"/>
</dbReference>
<protein>
    <submittedName>
        <fullName evidence="4">Cbb3-type cytochrome c oxidase subunit I</fullName>
    </submittedName>
</protein>
<dbReference type="InterPro" id="IPR036927">
    <property type="entry name" value="Cyt_c_oxase-like_su1_sf"/>
</dbReference>
<feature type="transmembrane region" description="Helical" evidence="2">
    <location>
        <begin position="115"/>
        <end position="135"/>
    </location>
</feature>
<feature type="transmembrane region" description="Helical" evidence="2">
    <location>
        <begin position="82"/>
        <end position="103"/>
    </location>
</feature>
<dbReference type="PROSITE" id="PS50855">
    <property type="entry name" value="COX1"/>
    <property type="match status" value="1"/>
</dbReference>